<evidence type="ECO:0000259" key="4">
    <source>
        <dbReference type="Pfam" id="PF03816"/>
    </source>
</evidence>
<evidence type="ECO:0000256" key="1">
    <source>
        <dbReference type="ARBA" id="ARBA00006068"/>
    </source>
</evidence>
<evidence type="ECO:0000256" key="2">
    <source>
        <dbReference type="SAM" id="MobiDB-lite"/>
    </source>
</evidence>
<evidence type="ECO:0000259" key="5">
    <source>
        <dbReference type="Pfam" id="PF13399"/>
    </source>
</evidence>
<dbReference type="Gene3D" id="3.40.630.190">
    <property type="entry name" value="LCP protein"/>
    <property type="match status" value="1"/>
</dbReference>
<dbReference type="InterPro" id="IPR050922">
    <property type="entry name" value="LytR/CpsA/Psr_CW_biosynth"/>
</dbReference>
<sequence length="473" mass="51340">MSQGTVVDPPQPPARGDRRRPEPSEPPHGKPAFFRALPYALGALLILIGAFFGIVAYKMVRGDNFWHSVNTTLPAYIPPPETVFAKQRLYVMLLGIDFNYDNKGMPYSKGARSDTIMLASLDFPTKSLHLISVLRDTDAIVNGRDAKINEAYAVGGVKLADKVIGEQMGLPLNEKGTHFDRFVVVNSFGVKDFVDAIGGIDVPVTEKMDYEDHWGHLSIHFKPGLQHMNGTQAMFYSRFRHDACSDPCRVKRQQQVIHITMQKLKSEKINDLLHIGSLIAALNKNIYTDLNFDEEKSLAWAFKDANLADLSHAETIPYVDTKDTADGETLILDPVAKGKIIRQFLGAYGNVAPPSSKALAAIKPATVHLTVENGSGIPGLAGRAAERLRKLGYRVDSVTNADAFSYDSSEIRPASQTPFVGERVRADLGVPGATISPATDATPGPQIAATVIVGKDFAAALETASPPATAAKH</sequence>
<dbReference type="KEGG" id="vab:WPS_07800"/>
<dbReference type="InterPro" id="IPR004474">
    <property type="entry name" value="LytR_CpsA_psr"/>
</dbReference>
<evidence type="ECO:0000313" key="6">
    <source>
        <dbReference type="EMBL" id="BDE05504.1"/>
    </source>
</evidence>
<dbReference type="Proteomes" id="UP001317532">
    <property type="component" value="Chromosome"/>
</dbReference>
<dbReference type="PANTHER" id="PTHR33392:SF6">
    <property type="entry name" value="POLYISOPRENYL-TEICHOIC ACID--PEPTIDOGLYCAN TEICHOIC ACID TRANSFERASE TAGU"/>
    <property type="match status" value="1"/>
</dbReference>
<feature type="region of interest" description="Disordered" evidence="2">
    <location>
        <begin position="1"/>
        <end position="29"/>
    </location>
</feature>
<feature type="domain" description="LytR/CpsA/Psr regulator C-terminal" evidence="5">
    <location>
        <begin position="367"/>
        <end position="457"/>
    </location>
</feature>
<dbReference type="NCBIfam" id="TIGR00350">
    <property type="entry name" value="lytR_cpsA_psr"/>
    <property type="match status" value="1"/>
</dbReference>
<dbReference type="PANTHER" id="PTHR33392">
    <property type="entry name" value="POLYISOPRENYL-TEICHOIC ACID--PEPTIDOGLYCAN TEICHOIC ACID TRANSFERASE TAGU"/>
    <property type="match status" value="1"/>
</dbReference>
<proteinExistence type="inferred from homology"/>
<comment type="similarity">
    <text evidence="1">Belongs to the LytR/CpsA/Psr (LCP) family.</text>
</comment>
<feature type="domain" description="Cell envelope-related transcriptional attenuator" evidence="4">
    <location>
        <begin position="112"/>
        <end position="265"/>
    </location>
</feature>
<name>A0AAN2C8Q3_UNVUL</name>
<evidence type="ECO:0008006" key="8">
    <source>
        <dbReference type="Google" id="ProtNLM"/>
    </source>
</evidence>
<keyword evidence="3" id="KW-0812">Transmembrane</keyword>
<feature type="transmembrane region" description="Helical" evidence="3">
    <location>
        <begin position="36"/>
        <end position="57"/>
    </location>
</feature>
<keyword evidence="7" id="KW-1185">Reference proteome</keyword>
<dbReference type="InterPro" id="IPR027381">
    <property type="entry name" value="LytR/CpsA/Psr_C"/>
</dbReference>
<organism evidence="6 7">
    <name type="scientific">Vulcanimicrobium alpinum</name>
    <dbReference type="NCBI Taxonomy" id="3016050"/>
    <lineage>
        <taxon>Bacteria</taxon>
        <taxon>Bacillati</taxon>
        <taxon>Vulcanimicrobiota</taxon>
        <taxon>Vulcanimicrobiia</taxon>
        <taxon>Vulcanimicrobiales</taxon>
        <taxon>Vulcanimicrobiaceae</taxon>
        <taxon>Vulcanimicrobium</taxon>
    </lineage>
</organism>
<dbReference type="RefSeq" id="WP_317996536.1">
    <property type="nucleotide sequence ID" value="NZ_AP025523.1"/>
</dbReference>
<dbReference type="Pfam" id="PF13399">
    <property type="entry name" value="LytR_C"/>
    <property type="match status" value="1"/>
</dbReference>
<protein>
    <recommendedName>
        <fullName evidence="8">LytR family transcriptional regulator</fullName>
    </recommendedName>
</protein>
<dbReference type="AlphaFoldDB" id="A0AAN2C8Q3"/>
<feature type="compositionally biased region" description="Basic and acidic residues" evidence="2">
    <location>
        <begin position="15"/>
        <end position="28"/>
    </location>
</feature>
<accession>A0AAN2C8Q3</accession>
<keyword evidence="3" id="KW-1133">Transmembrane helix</keyword>
<dbReference type="Pfam" id="PF03816">
    <property type="entry name" value="LytR_cpsA_psr"/>
    <property type="match status" value="1"/>
</dbReference>
<evidence type="ECO:0000313" key="7">
    <source>
        <dbReference type="Proteomes" id="UP001317532"/>
    </source>
</evidence>
<gene>
    <name evidence="6" type="ORF">WPS_07800</name>
</gene>
<reference evidence="6 7" key="1">
    <citation type="journal article" date="2022" name="ISME Commun">
        <title>Vulcanimicrobium alpinus gen. nov. sp. nov., the first cultivated representative of the candidate phylum 'Eremiobacterota', is a metabolically versatile aerobic anoxygenic phototroph.</title>
        <authorList>
            <person name="Yabe S."/>
            <person name="Muto K."/>
            <person name="Abe K."/>
            <person name="Yokota A."/>
            <person name="Staudigel H."/>
            <person name="Tebo B.M."/>
        </authorList>
    </citation>
    <scope>NUCLEOTIDE SEQUENCE [LARGE SCALE GENOMIC DNA]</scope>
    <source>
        <strain evidence="6 7">WC8-2</strain>
    </source>
</reference>
<keyword evidence="3" id="KW-0472">Membrane</keyword>
<evidence type="ECO:0000256" key="3">
    <source>
        <dbReference type="SAM" id="Phobius"/>
    </source>
</evidence>
<dbReference type="Gene3D" id="3.30.70.2390">
    <property type="match status" value="1"/>
</dbReference>
<dbReference type="EMBL" id="AP025523">
    <property type="protein sequence ID" value="BDE05504.1"/>
    <property type="molecule type" value="Genomic_DNA"/>
</dbReference>